<accession>A0A1T4PFU7</accession>
<keyword evidence="1" id="KW-0812">Transmembrane</keyword>
<reference evidence="3" key="1">
    <citation type="submission" date="2017-02" db="EMBL/GenBank/DDBJ databases">
        <authorList>
            <person name="Varghese N."/>
            <person name="Submissions S."/>
        </authorList>
    </citation>
    <scope>NUCLEOTIDE SEQUENCE [LARGE SCALE GENOMIC DNA]</scope>
    <source>
        <strain evidence="3">DSM 16521</strain>
    </source>
</reference>
<keyword evidence="1" id="KW-1133">Transmembrane helix</keyword>
<dbReference type="Proteomes" id="UP000189933">
    <property type="component" value="Unassembled WGS sequence"/>
</dbReference>
<keyword evidence="3" id="KW-1185">Reference proteome</keyword>
<gene>
    <name evidence="2" type="ORF">SAMN02745885_01263</name>
</gene>
<dbReference type="EMBL" id="FUXM01000011">
    <property type="protein sequence ID" value="SJZ90453.1"/>
    <property type="molecule type" value="Genomic_DNA"/>
</dbReference>
<evidence type="ECO:0008006" key="4">
    <source>
        <dbReference type="Google" id="ProtNLM"/>
    </source>
</evidence>
<dbReference type="AlphaFoldDB" id="A0A1T4PFU7"/>
<proteinExistence type="predicted"/>
<feature type="transmembrane region" description="Helical" evidence="1">
    <location>
        <begin position="44"/>
        <end position="68"/>
    </location>
</feature>
<feature type="transmembrane region" description="Helical" evidence="1">
    <location>
        <begin position="12"/>
        <end position="32"/>
    </location>
</feature>
<dbReference type="RefSeq" id="WP_078665342.1">
    <property type="nucleotide sequence ID" value="NZ_FUXM01000011.1"/>
</dbReference>
<evidence type="ECO:0000313" key="3">
    <source>
        <dbReference type="Proteomes" id="UP000189933"/>
    </source>
</evidence>
<sequence length="115" mass="13088">MLSELKNNELIRVLLVLVLGLIFFDLLFSLLFGPNQMMVKYTGIINVVIQLLMLVLVGMFIYGFYSLLKEQAGPLWQQLVRQVDSRRVCLNCGQTLGNHWNCCPYCGSEAASERN</sequence>
<keyword evidence="1" id="KW-0472">Membrane</keyword>
<name>A0A1T4PFU7_9FIRM</name>
<protein>
    <recommendedName>
        <fullName evidence="4">Zinc-ribbon domain-containing protein</fullName>
    </recommendedName>
</protein>
<evidence type="ECO:0000313" key="2">
    <source>
        <dbReference type="EMBL" id="SJZ90453.1"/>
    </source>
</evidence>
<organism evidence="2 3">
    <name type="scientific">Carboxydocella sporoproducens DSM 16521</name>
    <dbReference type="NCBI Taxonomy" id="1121270"/>
    <lineage>
        <taxon>Bacteria</taxon>
        <taxon>Bacillati</taxon>
        <taxon>Bacillota</taxon>
        <taxon>Clostridia</taxon>
        <taxon>Eubacteriales</taxon>
        <taxon>Clostridiales Family XVI. Incertae Sedis</taxon>
        <taxon>Carboxydocella</taxon>
    </lineage>
</organism>
<evidence type="ECO:0000256" key="1">
    <source>
        <dbReference type="SAM" id="Phobius"/>
    </source>
</evidence>